<comment type="caution">
    <text evidence="2">The sequence shown here is derived from an EMBL/GenBank/DDBJ whole genome shotgun (WGS) entry which is preliminary data.</text>
</comment>
<dbReference type="PANTHER" id="PTHR30404:SF8">
    <property type="entry name" value="AUTOLYSIN PH-RELATED"/>
    <property type="match status" value="1"/>
</dbReference>
<dbReference type="PROSITE" id="PS51724">
    <property type="entry name" value="SPOR"/>
    <property type="match status" value="1"/>
</dbReference>
<sequence length="241" mass="26557">MKLNKLLYKIVRIKNRGGVNMDEFVISSGHAKMVRGASGYIDEVDEARKVVPKVAEYLKELDCKVHTFNDDASKTQRDNINTIVKYHDSKSRDLDVSVHFNAGTKEIGGTEVLYCTDGNKALATKVSKAISEALGIKDRGAKKRTDLGFLKGTAKPAILIEVCFVDTKSNTEAYKKNFDECCKAIAETLSGKKLKEAVKPVETKNVVLHKVQVGAFSDEKNAVKLAEELKKKGYLTSIVKG</sequence>
<dbReference type="Gene3D" id="3.40.630.40">
    <property type="entry name" value="Zn-dependent exopeptidases"/>
    <property type="match status" value="1"/>
</dbReference>
<dbReference type="AlphaFoldDB" id="A0AAX0S132"/>
<name>A0AAX0S132_9BACI</name>
<feature type="domain" description="SPOR" evidence="1">
    <location>
        <begin position="203"/>
        <end position="241"/>
    </location>
</feature>
<dbReference type="CDD" id="cd02696">
    <property type="entry name" value="MurNAc-LAA"/>
    <property type="match status" value="1"/>
</dbReference>
<accession>A0AAX0S132</accession>
<dbReference type="SMART" id="SM00646">
    <property type="entry name" value="Ami_3"/>
    <property type="match status" value="1"/>
</dbReference>
<dbReference type="SUPFAM" id="SSF53187">
    <property type="entry name" value="Zn-dependent exopeptidases"/>
    <property type="match status" value="1"/>
</dbReference>
<organism evidence="2 3">
    <name type="scientific">Peribacillus butanolivorans</name>
    <dbReference type="NCBI Taxonomy" id="421767"/>
    <lineage>
        <taxon>Bacteria</taxon>
        <taxon>Bacillati</taxon>
        <taxon>Bacillota</taxon>
        <taxon>Bacilli</taxon>
        <taxon>Bacillales</taxon>
        <taxon>Bacillaceae</taxon>
        <taxon>Peribacillus</taxon>
    </lineage>
</organism>
<dbReference type="GO" id="GO:0042834">
    <property type="term" value="F:peptidoglycan binding"/>
    <property type="evidence" value="ECO:0007669"/>
    <property type="project" value="InterPro"/>
</dbReference>
<dbReference type="Pfam" id="PF01520">
    <property type="entry name" value="Amidase_3"/>
    <property type="match status" value="1"/>
</dbReference>
<dbReference type="EMBL" id="NUEQ01000025">
    <property type="protein sequence ID" value="PEJ32296.1"/>
    <property type="molecule type" value="Genomic_DNA"/>
</dbReference>
<evidence type="ECO:0000313" key="3">
    <source>
        <dbReference type="Proteomes" id="UP000220106"/>
    </source>
</evidence>
<dbReference type="InterPro" id="IPR036680">
    <property type="entry name" value="SPOR-like_sf"/>
</dbReference>
<reference evidence="2 3" key="1">
    <citation type="submission" date="2017-09" db="EMBL/GenBank/DDBJ databases">
        <title>Large-scale bioinformatics analysis of Bacillus genomes uncovers conserved roles of natural products in bacterial physiology.</title>
        <authorList>
            <consortium name="Agbiome Team Llc"/>
            <person name="Bleich R.M."/>
            <person name="Kirk G.J."/>
            <person name="Santa Maria K.C."/>
            <person name="Allen S.E."/>
            <person name="Farag S."/>
            <person name="Shank E.A."/>
            <person name="Bowers A."/>
        </authorList>
    </citation>
    <scope>NUCLEOTIDE SEQUENCE [LARGE SCALE GENOMIC DNA]</scope>
    <source>
        <strain evidence="2 3">AFS003229</strain>
    </source>
</reference>
<dbReference type="Proteomes" id="UP000220106">
    <property type="component" value="Unassembled WGS sequence"/>
</dbReference>
<dbReference type="Pfam" id="PF05036">
    <property type="entry name" value="SPOR"/>
    <property type="match status" value="1"/>
</dbReference>
<dbReference type="PANTHER" id="PTHR30404">
    <property type="entry name" value="N-ACETYLMURAMOYL-L-ALANINE AMIDASE"/>
    <property type="match status" value="1"/>
</dbReference>
<dbReference type="GO" id="GO:0030288">
    <property type="term" value="C:outer membrane-bounded periplasmic space"/>
    <property type="evidence" value="ECO:0007669"/>
    <property type="project" value="TreeGrafter"/>
</dbReference>
<dbReference type="GO" id="GO:0009253">
    <property type="term" value="P:peptidoglycan catabolic process"/>
    <property type="evidence" value="ECO:0007669"/>
    <property type="project" value="InterPro"/>
</dbReference>
<proteinExistence type="predicted"/>
<dbReference type="InterPro" id="IPR050695">
    <property type="entry name" value="N-acetylmuramoyl_amidase_3"/>
</dbReference>
<evidence type="ECO:0000259" key="1">
    <source>
        <dbReference type="PROSITE" id="PS51724"/>
    </source>
</evidence>
<dbReference type="GO" id="GO:0008745">
    <property type="term" value="F:N-acetylmuramoyl-L-alanine amidase activity"/>
    <property type="evidence" value="ECO:0007669"/>
    <property type="project" value="InterPro"/>
</dbReference>
<dbReference type="SUPFAM" id="SSF110997">
    <property type="entry name" value="Sporulation related repeat"/>
    <property type="match status" value="1"/>
</dbReference>
<protein>
    <submittedName>
        <fullName evidence="2">N-acetylmuramoyl-L-alanine amidase</fullName>
    </submittedName>
</protein>
<gene>
    <name evidence="2" type="ORF">CN689_14295</name>
</gene>
<dbReference type="InterPro" id="IPR007730">
    <property type="entry name" value="SPOR-like_dom"/>
</dbReference>
<evidence type="ECO:0000313" key="2">
    <source>
        <dbReference type="EMBL" id="PEJ32296.1"/>
    </source>
</evidence>
<dbReference type="InterPro" id="IPR002508">
    <property type="entry name" value="MurNAc-LAA_cat"/>
</dbReference>